<feature type="transmembrane region" description="Helical" evidence="1">
    <location>
        <begin position="202"/>
        <end position="219"/>
    </location>
</feature>
<proteinExistence type="predicted"/>
<organism evidence="2 3">
    <name type="scientific">Streptomyces lycii</name>
    <dbReference type="NCBI Taxonomy" id="2654337"/>
    <lineage>
        <taxon>Bacteria</taxon>
        <taxon>Bacillati</taxon>
        <taxon>Actinomycetota</taxon>
        <taxon>Actinomycetes</taxon>
        <taxon>Kitasatosporales</taxon>
        <taxon>Streptomycetaceae</taxon>
        <taxon>Streptomyces</taxon>
    </lineage>
</organism>
<keyword evidence="1" id="KW-0472">Membrane</keyword>
<evidence type="ECO:0000256" key="1">
    <source>
        <dbReference type="SAM" id="Phobius"/>
    </source>
</evidence>
<keyword evidence="1" id="KW-0812">Transmembrane</keyword>
<protein>
    <submittedName>
        <fullName evidence="2">ABC transporter permease subunit</fullName>
    </submittedName>
</protein>
<dbReference type="EMBL" id="WHPN01000262">
    <property type="protein sequence ID" value="KAF4408797.1"/>
    <property type="molecule type" value="Genomic_DNA"/>
</dbReference>
<evidence type="ECO:0000313" key="2">
    <source>
        <dbReference type="EMBL" id="KAF4408797.1"/>
    </source>
</evidence>
<comment type="caution">
    <text evidence="2">The sequence shown here is derived from an EMBL/GenBank/DDBJ whole genome shotgun (WGS) entry which is preliminary data.</text>
</comment>
<dbReference type="RefSeq" id="WP_156205993.1">
    <property type="nucleotide sequence ID" value="NZ_WHPN01000262.1"/>
</dbReference>
<sequence>MSSTATASAPAPTTARGGPRLRGLAWLVWRQHRAAFRTGIVLTVLCAAWFAYRRWAMLDFLRGAGWPEVPYADYMDGFVPYMSRLMESATTLGVFVPALVGVFVGAPLFAHDLEHGTGKLVLSQTVGRGRWVATKLGMPLLLAAVCTALLSAVYGWWLAPVAEADSTLYWETGAAAGPVPVALTLFTLTAGAAIGMVLRRTLLSMVVSFGFATAVQYAWSSFWTDLGDPVSVTSRAGVDAFPDIPAAANQLEQWYLTGSGERIGWGSCAEATEKATDACLAEKDVVGWAVDYLPASELTPVLWTGSAILFALTAAVAAFVVLWGRKRLF</sequence>
<feature type="transmembrane region" description="Helical" evidence="1">
    <location>
        <begin position="140"/>
        <end position="159"/>
    </location>
</feature>
<dbReference type="Proteomes" id="UP000621266">
    <property type="component" value="Unassembled WGS sequence"/>
</dbReference>
<evidence type="ECO:0000313" key="3">
    <source>
        <dbReference type="Proteomes" id="UP000621266"/>
    </source>
</evidence>
<feature type="transmembrane region" description="Helical" evidence="1">
    <location>
        <begin position="89"/>
        <end position="110"/>
    </location>
</feature>
<feature type="transmembrane region" description="Helical" evidence="1">
    <location>
        <begin position="301"/>
        <end position="323"/>
    </location>
</feature>
<gene>
    <name evidence="2" type="ORF">GCU69_12145</name>
</gene>
<accession>A0ABQ7FJL0</accession>
<feature type="transmembrane region" description="Helical" evidence="1">
    <location>
        <begin position="34"/>
        <end position="52"/>
    </location>
</feature>
<feature type="transmembrane region" description="Helical" evidence="1">
    <location>
        <begin position="179"/>
        <end position="197"/>
    </location>
</feature>
<keyword evidence="1" id="KW-1133">Transmembrane helix</keyword>
<name>A0ABQ7FJL0_9ACTN</name>
<keyword evidence="3" id="KW-1185">Reference proteome</keyword>
<reference evidence="2 3" key="1">
    <citation type="submission" date="2019-10" db="EMBL/GenBank/DDBJ databases">
        <title>Streptomyces tenebrisbrunneis sp.nov., an endogenous actinomycete isolated from of Lycium ruthenicum.</title>
        <authorList>
            <person name="Ma L."/>
        </authorList>
    </citation>
    <scope>NUCLEOTIDE SEQUENCE [LARGE SCALE GENOMIC DNA]</scope>
    <source>
        <strain evidence="2 3">TRM 66187</strain>
    </source>
</reference>